<keyword evidence="3" id="KW-1185">Reference proteome</keyword>
<evidence type="ECO:0000313" key="2">
    <source>
        <dbReference type="EMBL" id="QEP29447.1"/>
    </source>
</evidence>
<reference evidence="2 3" key="1">
    <citation type="submission" date="2019-07" db="EMBL/GenBank/DDBJ databases">
        <title>Characteristics and whole genome analysis of the Enterococcus faecalis phage PEf771.</title>
        <authorList>
            <person name="Xiang Y."/>
            <person name="Ji X."/>
            <person name="Wei Y."/>
            <person name="Song F."/>
            <person name="Li W."/>
            <person name="Yang X."/>
        </authorList>
    </citation>
    <scope>NUCLEOTIDE SEQUENCE [LARGE SCALE GENOMIC DNA]</scope>
</reference>
<name>A0A5C2H0D2_9CAUD</name>
<dbReference type="PROSITE" id="PS50222">
    <property type="entry name" value="EF_HAND_2"/>
    <property type="match status" value="1"/>
</dbReference>
<protein>
    <recommendedName>
        <fullName evidence="1">EF-hand domain-containing protein</fullName>
    </recommendedName>
</protein>
<dbReference type="InterPro" id="IPR018247">
    <property type="entry name" value="EF_Hand_1_Ca_BS"/>
</dbReference>
<feature type="domain" description="EF-hand" evidence="1">
    <location>
        <begin position="201"/>
        <end position="225"/>
    </location>
</feature>
<evidence type="ECO:0000259" key="1">
    <source>
        <dbReference type="PROSITE" id="PS50222"/>
    </source>
</evidence>
<sequence length="249" mass="28709">MVNEVETMKIYVAVDEYNVLTGWSSSYEENLIETEIDENHPLIVSNDFFGNYKLIDGKLVKDTSIELLNLKDMLKVELDQQCSEAIISGFSYPLTDTETLHVSYSRNKQQYFEEIKSLFERKIVTRINWEFTTDNGTTITKELNEIEFLTLYTFASLVKTAKMTKLKEKLYPLVDKQTNKEDLLSITWDSIPDEPLPEKPVIDLNGDGEISQEEFDALVKENKELKQKVEFNELALMDAINMLSSMITG</sequence>
<dbReference type="Proteomes" id="UP000322060">
    <property type="component" value="Segment"/>
</dbReference>
<dbReference type="GO" id="GO:0005509">
    <property type="term" value="F:calcium ion binding"/>
    <property type="evidence" value="ECO:0007669"/>
    <property type="project" value="InterPro"/>
</dbReference>
<organism evidence="2 3">
    <name type="scientific">Enterococcus phage PEf771</name>
    <dbReference type="NCBI Taxonomy" id="2601638"/>
    <lineage>
        <taxon>Viruses</taxon>
        <taxon>Duplodnaviria</taxon>
        <taxon>Heunggongvirae</taxon>
        <taxon>Uroviricota</taxon>
        <taxon>Caudoviricetes</taxon>
        <taxon>Herelleviridae</taxon>
        <taxon>Brockvirinae</taxon>
        <taxon>Schiekvirus</taxon>
        <taxon>Schiekvirus Pef771</taxon>
    </lineage>
</organism>
<dbReference type="PROSITE" id="PS00018">
    <property type="entry name" value="EF_HAND_1"/>
    <property type="match status" value="1"/>
</dbReference>
<dbReference type="EMBL" id="MN241318">
    <property type="protein sequence ID" value="QEP29447.1"/>
    <property type="molecule type" value="Genomic_DNA"/>
</dbReference>
<accession>A0A5C2H0D2</accession>
<proteinExistence type="predicted"/>
<dbReference type="InterPro" id="IPR002048">
    <property type="entry name" value="EF_hand_dom"/>
</dbReference>
<gene>
    <name evidence="2" type="ORF">PEf771_30</name>
</gene>
<evidence type="ECO:0000313" key="3">
    <source>
        <dbReference type="Proteomes" id="UP000322060"/>
    </source>
</evidence>